<feature type="chain" id="PRO_5046160206" description="Lipoprotein" evidence="1">
    <location>
        <begin position="23"/>
        <end position="153"/>
    </location>
</feature>
<keyword evidence="1" id="KW-0732">Signal</keyword>
<keyword evidence="3" id="KW-1185">Reference proteome</keyword>
<dbReference type="EMBL" id="JBDJNQ010000009">
    <property type="protein sequence ID" value="MEN5379292.1"/>
    <property type="molecule type" value="Genomic_DNA"/>
</dbReference>
<gene>
    <name evidence="2" type="ORF">ABE541_18650</name>
</gene>
<protein>
    <recommendedName>
        <fullName evidence="4">Lipoprotein</fullName>
    </recommendedName>
</protein>
<dbReference type="RefSeq" id="WP_132767653.1">
    <property type="nucleotide sequence ID" value="NZ_JAOQNK010000001.1"/>
</dbReference>
<evidence type="ECO:0008006" key="4">
    <source>
        <dbReference type="Google" id="ProtNLM"/>
    </source>
</evidence>
<evidence type="ECO:0000313" key="2">
    <source>
        <dbReference type="EMBL" id="MEN5379292.1"/>
    </source>
</evidence>
<feature type="signal peptide" evidence="1">
    <location>
        <begin position="1"/>
        <end position="22"/>
    </location>
</feature>
<comment type="caution">
    <text evidence="2">The sequence shown here is derived from an EMBL/GenBank/DDBJ whole genome shotgun (WGS) entry which is preliminary data.</text>
</comment>
<proteinExistence type="predicted"/>
<organism evidence="2 3">
    <name type="scientific">Sphingobacterium kitahiroshimense</name>
    <dbReference type="NCBI Taxonomy" id="470446"/>
    <lineage>
        <taxon>Bacteria</taxon>
        <taxon>Pseudomonadati</taxon>
        <taxon>Bacteroidota</taxon>
        <taxon>Sphingobacteriia</taxon>
        <taxon>Sphingobacteriales</taxon>
        <taxon>Sphingobacteriaceae</taxon>
        <taxon>Sphingobacterium</taxon>
    </lineage>
</organism>
<dbReference type="Proteomes" id="UP001409291">
    <property type="component" value="Unassembled WGS sequence"/>
</dbReference>
<reference evidence="2 3" key="1">
    <citation type="submission" date="2024-04" db="EMBL/GenBank/DDBJ databases">
        <title>WGS of bacteria from Torrens River.</title>
        <authorList>
            <person name="Wyrsch E.R."/>
            <person name="Drigo B."/>
        </authorList>
    </citation>
    <scope>NUCLEOTIDE SEQUENCE [LARGE SCALE GENOMIC DNA]</scope>
    <source>
        <strain evidence="2 3">TWI391</strain>
    </source>
</reference>
<evidence type="ECO:0000313" key="3">
    <source>
        <dbReference type="Proteomes" id="UP001409291"/>
    </source>
</evidence>
<dbReference type="PROSITE" id="PS51257">
    <property type="entry name" value="PROKAR_LIPOPROTEIN"/>
    <property type="match status" value="1"/>
</dbReference>
<name>A0ABV0BXG3_9SPHI</name>
<evidence type="ECO:0000256" key="1">
    <source>
        <dbReference type="SAM" id="SignalP"/>
    </source>
</evidence>
<sequence>MKSIIFLAVLPLSILASCTSGSKGSEETKTGDSLTVEFIGSAPLDIKNPEGKVQLYAVAENIADVPATLLEEKNIQQSGVPFTIDFVLPKDHKSHIKPAVAAHEAVKYYVTVKWDSDGNGKVEKGDIMIDYDKQFPNVKLGAGKQQVYLTVIK</sequence>
<accession>A0ABV0BXG3</accession>